<dbReference type="PANTHER" id="PTHR43586">
    <property type="entry name" value="CYSTEINE DESULFURASE"/>
    <property type="match status" value="1"/>
</dbReference>
<comment type="catalytic activity">
    <reaction evidence="8">
        <text>(sulfur carrier)-H + L-cysteine = (sulfur carrier)-SH + L-alanine</text>
        <dbReference type="Rhea" id="RHEA:43892"/>
        <dbReference type="Rhea" id="RHEA-COMP:14737"/>
        <dbReference type="Rhea" id="RHEA-COMP:14739"/>
        <dbReference type="ChEBI" id="CHEBI:29917"/>
        <dbReference type="ChEBI" id="CHEBI:35235"/>
        <dbReference type="ChEBI" id="CHEBI:57972"/>
        <dbReference type="ChEBI" id="CHEBI:64428"/>
        <dbReference type="EC" id="2.8.1.7"/>
    </reaction>
</comment>
<evidence type="ECO:0000256" key="7">
    <source>
        <dbReference type="ARBA" id="ARBA00022898"/>
    </source>
</evidence>
<keyword evidence="12" id="KW-1185">Reference proteome</keyword>
<evidence type="ECO:0000259" key="10">
    <source>
        <dbReference type="Pfam" id="PF00266"/>
    </source>
</evidence>
<dbReference type="EC" id="2.8.1.7" evidence="4"/>
<dbReference type="InterPro" id="IPR016454">
    <property type="entry name" value="Cysteine_dSase"/>
</dbReference>
<protein>
    <recommendedName>
        <fullName evidence="5">Probable cysteine desulfurase</fullName>
        <ecNumber evidence="4">2.8.1.7</ecNumber>
    </recommendedName>
</protein>
<name>A0ABV1RLV8_9ALTE</name>
<proteinExistence type="inferred from homology"/>
<comment type="similarity">
    <text evidence="3">Belongs to the class-V pyridoxal-phosphate-dependent aminotransferase family. Csd subfamily.</text>
</comment>
<dbReference type="InterPro" id="IPR015424">
    <property type="entry name" value="PyrdxlP-dep_Trfase"/>
</dbReference>
<evidence type="ECO:0000313" key="12">
    <source>
        <dbReference type="Proteomes" id="UP001467690"/>
    </source>
</evidence>
<evidence type="ECO:0000256" key="6">
    <source>
        <dbReference type="ARBA" id="ARBA00022679"/>
    </source>
</evidence>
<dbReference type="InterPro" id="IPR020578">
    <property type="entry name" value="Aminotrans_V_PyrdxlP_BS"/>
</dbReference>
<dbReference type="Gene3D" id="3.90.1150.10">
    <property type="entry name" value="Aspartate Aminotransferase, domain 1"/>
    <property type="match status" value="1"/>
</dbReference>
<dbReference type="PANTHER" id="PTHR43586:SF8">
    <property type="entry name" value="CYSTEINE DESULFURASE 1, CHLOROPLASTIC"/>
    <property type="match status" value="1"/>
</dbReference>
<evidence type="ECO:0000256" key="5">
    <source>
        <dbReference type="ARBA" id="ARBA00021850"/>
    </source>
</evidence>
<gene>
    <name evidence="11" type="ORF">ABS311_18850</name>
</gene>
<dbReference type="RefSeq" id="WP_143872374.1">
    <property type="nucleotide sequence ID" value="NZ_CP041660.1"/>
</dbReference>
<dbReference type="InterPro" id="IPR000192">
    <property type="entry name" value="Aminotrans_V_dom"/>
</dbReference>
<comment type="cofactor">
    <cofactor evidence="1 9">
        <name>pyridoxal 5'-phosphate</name>
        <dbReference type="ChEBI" id="CHEBI:597326"/>
    </cofactor>
</comment>
<dbReference type="EMBL" id="JBELOE010000280">
    <property type="protein sequence ID" value="MER2493937.1"/>
    <property type="molecule type" value="Genomic_DNA"/>
</dbReference>
<feature type="domain" description="Aminotransferase class V" evidence="10">
    <location>
        <begin position="25"/>
        <end position="393"/>
    </location>
</feature>
<keyword evidence="6 11" id="KW-0808">Transferase</keyword>
<comment type="caution">
    <text evidence="11">The sequence shown here is derived from an EMBL/GenBank/DDBJ whole genome shotgun (WGS) entry which is preliminary data.</text>
</comment>
<dbReference type="InterPro" id="IPR010970">
    <property type="entry name" value="Cys_dSase_SufS"/>
</dbReference>
<sequence>MVTPDYVVSFRQNFPYFTKNPDSCYLDNAATTHICQPALDKINEYYSFQHATVHRSGHIAATENTNQFEAVRLQVAKWLNAEEKSNIVWTKGATEAANLVAHCLHHAFLQAGDEVIVSMTEHHASFVTWQQLALKYNFRLRIAPVDQHMKIDVDELKKLINKNTRVVVCCHVANATGVKQPIEKICQLVKAHANIISVVDGAQAINHIPVDVQSLGCDFYYFSAHKMYAGTGLGVLYTCSRVQEQLTPYQYGGEMVRSVSITRSEFNQAPFMFEAGTPNIASVYALSATLNFLDKQALTQLRTYEHELMQYLIAQLKQFPEIKIHGSEGFCGAVSFSLKDWHAYDVGEILAQMGVAVRTGKHCAMPLVDSINTNGTVRVSLAAYTLVEEIDKLINAVKQLREFL</sequence>
<dbReference type="Pfam" id="PF00266">
    <property type="entry name" value="Aminotran_5"/>
    <property type="match status" value="1"/>
</dbReference>
<dbReference type="InterPro" id="IPR015421">
    <property type="entry name" value="PyrdxlP-dep_Trfase_major"/>
</dbReference>
<evidence type="ECO:0000313" key="11">
    <source>
        <dbReference type="EMBL" id="MER2493937.1"/>
    </source>
</evidence>
<dbReference type="GO" id="GO:0031071">
    <property type="term" value="F:cysteine desulfurase activity"/>
    <property type="evidence" value="ECO:0007669"/>
    <property type="project" value="UniProtKB-EC"/>
</dbReference>
<dbReference type="PIRSF" id="PIRSF005572">
    <property type="entry name" value="NifS"/>
    <property type="match status" value="1"/>
</dbReference>
<dbReference type="InterPro" id="IPR015422">
    <property type="entry name" value="PyrdxlP-dep_Trfase_small"/>
</dbReference>
<evidence type="ECO:0000256" key="4">
    <source>
        <dbReference type="ARBA" id="ARBA00012239"/>
    </source>
</evidence>
<organism evidence="11 12">
    <name type="scientific">Catenovulum sediminis</name>
    <dbReference type="NCBI Taxonomy" id="1740262"/>
    <lineage>
        <taxon>Bacteria</taxon>
        <taxon>Pseudomonadati</taxon>
        <taxon>Pseudomonadota</taxon>
        <taxon>Gammaproteobacteria</taxon>
        <taxon>Alteromonadales</taxon>
        <taxon>Alteromonadaceae</taxon>
        <taxon>Catenovulum</taxon>
    </lineage>
</organism>
<accession>A0ABV1RLV8</accession>
<evidence type="ECO:0000256" key="8">
    <source>
        <dbReference type="ARBA" id="ARBA00050776"/>
    </source>
</evidence>
<evidence type="ECO:0000256" key="9">
    <source>
        <dbReference type="RuleBase" id="RU004504"/>
    </source>
</evidence>
<dbReference type="Gene3D" id="3.40.640.10">
    <property type="entry name" value="Type I PLP-dependent aspartate aminotransferase-like (Major domain)"/>
    <property type="match status" value="1"/>
</dbReference>
<evidence type="ECO:0000256" key="2">
    <source>
        <dbReference type="ARBA" id="ARBA00002824"/>
    </source>
</evidence>
<evidence type="ECO:0000256" key="1">
    <source>
        <dbReference type="ARBA" id="ARBA00001933"/>
    </source>
</evidence>
<dbReference type="Proteomes" id="UP001467690">
    <property type="component" value="Unassembled WGS sequence"/>
</dbReference>
<comment type="function">
    <text evidence="2">Catalyzes the removal of elemental sulfur and selenium atoms from L-cysteine, L-cystine, L-selenocysteine, and L-selenocystine to produce L-alanine.</text>
</comment>
<dbReference type="CDD" id="cd06453">
    <property type="entry name" value="SufS_like"/>
    <property type="match status" value="1"/>
</dbReference>
<dbReference type="SUPFAM" id="SSF53383">
    <property type="entry name" value="PLP-dependent transferases"/>
    <property type="match status" value="1"/>
</dbReference>
<reference evidence="11 12" key="1">
    <citation type="submission" date="2024-06" db="EMBL/GenBank/DDBJ databases">
        <authorList>
            <person name="Chen R.Y."/>
        </authorList>
    </citation>
    <scope>NUCLEOTIDE SEQUENCE [LARGE SCALE GENOMIC DNA]</scope>
    <source>
        <strain evidence="11 12">D2</strain>
    </source>
</reference>
<dbReference type="PROSITE" id="PS00595">
    <property type="entry name" value="AA_TRANSFER_CLASS_5"/>
    <property type="match status" value="1"/>
</dbReference>
<evidence type="ECO:0000256" key="3">
    <source>
        <dbReference type="ARBA" id="ARBA00010447"/>
    </source>
</evidence>
<keyword evidence="7" id="KW-0663">Pyridoxal phosphate</keyword>